<keyword evidence="1" id="KW-1133">Transmembrane helix</keyword>
<accession>A0A7S0FVM7</accession>
<dbReference type="InterPro" id="IPR006201">
    <property type="entry name" value="Neur_channel"/>
</dbReference>
<dbReference type="Gene3D" id="1.20.58.390">
    <property type="entry name" value="Neurotransmitter-gated ion-channel transmembrane domain"/>
    <property type="match status" value="1"/>
</dbReference>
<feature type="transmembrane region" description="Helical" evidence="1">
    <location>
        <begin position="327"/>
        <end position="351"/>
    </location>
</feature>
<sequence length="380" mass="43154">MTGSPEVIHMRMGGGHLDDAEVADDLAGVQQYLSSPPPPETLWDTDDLQYLDKVSCFVWLRLTSLDPKNGAFEGRMKVEWALRTLNSKERTEPRIRVPGIRNPLLLTTIEESRVWRVDELGSNKTHFWQGISIMTVSGYELFEVQDFPFDRQLVHLDLFDFVWKPEKDSADYDLAMKVVSFKVRTTSMLPDWDTFPAVITPLNSMQEGTGPSNTSRFTVTLRLQRKHKYFIVQVFLTTYLITSAFLLPIILPPSSVSDRLSLHGAGLLTLVAFKYGVSEKLPTVPYTTFTDRYLTLQVIMLVTLALEAVVSFKLTDWGAISEDVMKIFELVLLFVVLIAWTSVFVFSAFFMKRTSWQAVLKDQTTEEMGELRGLEDGSAP</sequence>
<organism evidence="2">
    <name type="scientific">Pyrodinium bahamense</name>
    <dbReference type="NCBI Taxonomy" id="73915"/>
    <lineage>
        <taxon>Eukaryota</taxon>
        <taxon>Sar</taxon>
        <taxon>Alveolata</taxon>
        <taxon>Dinophyceae</taxon>
        <taxon>Gonyaulacales</taxon>
        <taxon>Pyrocystaceae</taxon>
        <taxon>Pyrodinium</taxon>
    </lineage>
</organism>
<dbReference type="GO" id="GO:0016020">
    <property type="term" value="C:membrane"/>
    <property type="evidence" value="ECO:0007669"/>
    <property type="project" value="InterPro"/>
</dbReference>
<dbReference type="PANTHER" id="PTHR18945">
    <property type="entry name" value="NEUROTRANSMITTER GATED ION CHANNEL"/>
    <property type="match status" value="1"/>
</dbReference>
<keyword evidence="1" id="KW-0812">Transmembrane</keyword>
<dbReference type="GO" id="GO:0005216">
    <property type="term" value="F:monoatomic ion channel activity"/>
    <property type="evidence" value="ECO:0007669"/>
    <property type="project" value="InterPro"/>
</dbReference>
<dbReference type="AlphaFoldDB" id="A0A7S0FVM7"/>
<protein>
    <recommendedName>
        <fullName evidence="3">Neurotransmitter-gated ion-channel ligand-binding domain-containing protein</fullName>
    </recommendedName>
</protein>
<feature type="transmembrane region" description="Helical" evidence="1">
    <location>
        <begin position="294"/>
        <end position="315"/>
    </location>
</feature>
<evidence type="ECO:0008006" key="3">
    <source>
        <dbReference type="Google" id="ProtNLM"/>
    </source>
</evidence>
<keyword evidence="1" id="KW-0472">Membrane</keyword>
<dbReference type="EMBL" id="HBEG01043123">
    <property type="protein sequence ID" value="CAD8382629.1"/>
    <property type="molecule type" value="Transcribed_RNA"/>
</dbReference>
<proteinExistence type="predicted"/>
<reference evidence="2" key="1">
    <citation type="submission" date="2021-01" db="EMBL/GenBank/DDBJ databases">
        <authorList>
            <person name="Corre E."/>
            <person name="Pelletier E."/>
            <person name="Niang G."/>
            <person name="Scheremetjew M."/>
            <person name="Finn R."/>
            <person name="Kale V."/>
            <person name="Holt S."/>
            <person name="Cochrane G."/>
            <person name="Meng A."/>
            <person name="Brown T."/>
            <person name="Cohen L."/>
        </authorList>
    </citation>
    <scope>NUCLEOTIDE SEQUENCE</scope>
    <source>
        <strain evidence="2">Pbaha01</strain>
    </source>
</reference>
<feature type="transmembrane region" description="Helical" evidence="1">
    <location>
        <begin position="229"/>
        <end position="251"/>
    </location>
</feature>
<gene>
    <name evidence="2" type="ORF">PBAH0796_LOCUS26317</name>
</gene>
<dbReference type="InterPro" id="IPR038050">
    <property type="entry name" value="Neuro_actylchol_rec"/>
</dbReference>
<evidence type="ECO:0000313" key="2">
    <source>
        <dbReference type="EMBL" id="CAD8382629.1"/>
    </source>
</evidence>
<evidence type="ECO:0000256" key="1">
    <source>
        <dbReference type="SAM" id="Phobius"/>
    </source>
</evidence>
<name>A0A7S0FVM7_9DINO</name>
<dbReference type="InterPro" id="IPR036719">
    <property type="entry name" value="Neuro-gated_channel_TM_sf"/>
</dbReference>
<dbReference type="GO" id="GO:0004888">
    <property type="term" value="F:transmembrane signaling receptor activity"/>
    <property type="evidence" value="ECO:0007669"/>
    <property type="project" value="InterPro"/>
</dbReference>
<dbReference type="SUPFAM" id="SSF90112">
    <property type="entry name" value="Neurotransmitter-gated ion-channel transmembrane pore"/>
    <property type="match status" value="1"/>
</dbReference>